<evidence type="ECO:0000313" key="2">
    <source>
        <dbReference type="Proteomes" id="UP001207228"/>
    </source>
</evidence>
<dbReference type="EMBL" id="JAPFQO010000008">
    <property type="protein sequence ID" value="MCX2740905.1"/>
    <property type="molecule type" value="Genomic_DNA"/>
</dbReference>
<dbReference type="PROSITE" id="PS51257">
    <property type="entry name" value="PROKAR_LIPOPROTEIN"/>
    <property type="match status" value="1"/>
</dbReference>
<comment type="caution">
    <text evidence="1">The sequence shown here is derived from an EMBL/GenBank/DDBJ whole genome shotgun (WGS) entry which is preliminary data.</text>
</comment>
<reference evidence="1 2" key="1">
    <citation type="submission" date="2022-11" db="EMBL/GenBank/DDBJ databases">
        <title>The characterization of three novel Bacteroidetes species and genomic analysis of their roles in tidal elemental geochemical cycles.</title>
        <authorList>
            <person name="Ma K.-J."/>
        </authorList>
    </citation>
    <scope>NUCLEOTIDE SEQUENCE [LARGE SCALE GENOMIC DNA]</scope>
    <source>
        <strain evidence="1 2">M82</strain>
    </source>
</reference>
<gene>
    <name evidence="1" type="ORF">OO017_13185</name>
</gene>
<accession>A0ABT3RI36</accession>
<sequence length="159" mass="18345">MKKLLFIPLCFSLFFTSCNDDDTEAVIPVVSEIDADMRGDWTNTSIKRVYYSDTDTVMYADSVARQAYFHFDGQKMTVTLPGSSEEDVWTYSFPDQNDSTHIQLHQDTVTTNYQVTSLSDTDMVWVEERAWAGYPEEVPDNEKTTSKRGVYTWKFVRGK</sequence>
<evidence type="ECO:0000313" key="1">
    <source>
        <dbReference type="EMBL" id="MCX2740905.1"/>
    </source>
</evidence>
<dbReference type="RefSeq" id="WP_266052968.1">
    <property type="nucleotide sequence ID" value="NZ_JAPFQO010000008.1"/>
</dbReference>
<organism evidence="1 2">
    <name type="scientific">Pontibacter anaerobius</name>
    <dbReference type="NCBI Taxonomy" id="2993940"/>
    <lineage>
        <taxon>Bacteria</taxon>
        <taxon>Pseudomonadati</taxon>
        <taxon>Bacteroidota</taxon>
        <taxon>Cytophagia</taxon>
        <taxon>Cytophagales</taxon>
        <taxon>Hymenobacteraceae</taxon>
        <taxon>Pontibacter</taxon>
    </lineage>
</organism>
<name>A0ABT3RI36_9BACT</name>
<evidence type="ECO:0008006" key="3">
    <source>
        <dbReference type="Google" id="ProtNLM"/>
    </source>
</evidence>
<dbReference type="Proteomes" id="UP001207228">
    <property type="component" value="Unassembled WGS sequence"/>
</dbReference>
<protein>
    <recommendedName>
        <fullName evidence="3">Lipocalin-like domain-containing protein</fullName>
    </recommendedName>
</protein>
<proteinExistence type="predicted"/>
<keyword evidence="2" id="KW-1185">Reference proteome</keyword>